<proteinExistence type="predicted"/>
<organism evidence="3 4">
    <name type="scientific">Methanohalarchaeum thermophilum</name>
    <dbReference type="NCBI Taxonomy" id="1903181"/>
    <lineage>
        <taxon>Archaea</taxon>
        <taxon>Methanobacteriati</taxon>
        <taxon>Methanobacteriota</taxon>
        <taxon>Methanonatronarchaeia</taxon>
        <taxon>Methanonatronarchaeales</taxon>
        <taxon>Methanonatronarchaeaceae</taxon>
        <taxon>Candidatus Methanohalarchaeum</taxon>
    </lineage>
</organism>
<name>A0A1Q6DTY6_METT1</name>
<keyword evidence="1" id="KW-0812">Transmembrane</keyword>
<feature type="domain" description="Archaeal histidine kinase 4TM" evidence="2">
    <location>
        <begin position="54"/>
        <end position="147"/>
    </location>
</feature>
<dbReference type="EMBL" id="MSDW01000001">
    <property type="protein sequence ID" value="OKY77840.1"/>
    <property type="molecule type" value="Genomic_DNA"/>
</dbReference>
<feature type="transmembrane region" description="Helical" evidence="1">
    <location>
        <begin position="89"/>
        <end position="110"/>
    </location>
</feature>
<gene>
    <name evidence="3" type="ORF">BTN85_0315</name>
</gene>
<feature type="transmembrane region" description="Helical" evidence="1">
    <location>
        <begin position="55"/>
        <end position="77"/>
    </location>
</feature>
<reference evidence="3" key="1">
    <citation type="submission" date="2016-12" db="EMBL/GenBank/DDBJ databases">
        <title>Discovery of methanogenic haloarchaea.</title>
        <authorList>
            <person name="Sorokin D.Y."/>
            <person name="Makarova K.S."/>
            <person name="Abbas B."/>
            <person name="Ferrer M."/>
            <person name="Golyshin P.N."/>
        </authorList>
    </citation>
    <scope>NUCLEOTIDE SEQUENCE [LARGE SCALE GENOMIC DNA]</scope>
    <source>
        <strain evidence="3">HMET1</strain>
    </source>
</reference>
<evidence type="ECO:0000313" key="4">
    <source>
        <dbReference type="Proteomes" id="UP000185744"/>
    </source>
</evidence>
<evidence type="ECO:0000313" key="3">
    <source>
        <dbReference type="EMBL" id="OKY77840.1"/>
    </source>
</evidence>
<protein>
    <submittedName>
        <fullName evidence="3">Membrane protein</fullName>
    </submittedName>
</protein>
<keyword evidence="1" id="KW-0472">Membrane</keyword>
<comment type="caution">
    <text evidence="3">The sequence shown here is derived from an EMBL/GenBank/DDBJ whole genome shotgun (WGS) entry which is preliminary data.</text>
</comment>
<feature type="transmembrane region" description="Helical" evidence="1">
    <location>
        <begin position="24"/>
        <end position="43"/>
    </location>
</feature>
<evidence type="ECO:0000256" key="1">
    <source>
        <dbReference type="SAM" id="Phobius"/>
    </source>
</evidence>
<keyword evidence="1" id="KW-1133">Transmembrane helix</keyword>
<dbReference type="InterPro" id="IPR031623">
    <property type="entry name" value="HisKA_4TM"/>
</dbReference>
<feature type="transmembrane region" description="Helical" evidence="1">
    <location>
        <begin position="122"/>
        <end position="142"/>
    </location>
</feature>
<dbReference type="Proteomes" id="UP000185744">
    <property type="component" value="Unassembled WGS sequence"/>
</dbReference>
<accession>A0A1Q6DTY6</accession>
<keyword evidence="4" id="KW-1185">Reference proteome</keyword>
<dbReference type="InParanoid" id="A0A1Q6DTY6"/>
<sequence length="198" mass="22887">MLSDEILEKARIFLKNERLSRIELYSITSIAVIIFFIKFIFIFRSVTSNTKSIQSILITSIPLVFTIFIIYLTYRISKKENKPEHLSRIFIWFIIGLTFSGLITINNLYYQLEKGVIMANKGLVFLNNISIGGLSGLLIGIFNTTNMKNITKISKEKEKRKMLNSLLTHDIKNTSQVVLGYLEILKEELKDQKKTKKN</sequence>
<dbReference type="AlphaFoldDB" id="A0A1Q6DTY6"/>
<evidence type="ECO:0000259" key="2">
    <source>
        <dbReference type="Pfam" id="PF16926"/>
    </source>
</evidence>
<dbReference type="Pfam" id="PF16926">
    <property type="entry name" value="HisKA_4TM"/>
    <property type="match status" value="1"/>
</dbReference>